<dbReference type="SUPFAM" id="SSF158682">
    <property type="entry name" value="TerB-like"/>
    <property type="match status" value="1"/>
</dbReference>
<proteinExistence type="predicted"/>
<evidence type="ECO:0008006" key="2">
    <source>
        <dbReference type="Google" id="ProtNLM"/>
    </source>
</evidence>
<accession>A0A075FTM5</accession>
<sequence>MPTGEGPVRTREVYATVIEVLLRDGVLTREEQRLATRLAILLFKKENDLKTVPSEIYNSVITGEVVDGGEIINKNERIQIYEEMFETAFVNASLSHDEMAVIAILRSSLRITDKEHELAIEILKDSLEESDDPKLLQKVKDELGGVVDLVGRMFDSLRPKRDEKN</sequence>
<evidence type="ECO:0000313" key="1">
    <source>
        <dbReference type="EMBL" id="AIE92947.1"/>
    </source>
</evidence>
<dbReference type="AlphaFoldDB" id="A0A075FTM5"/>
<organism evidence="1">
    <name type="scientific">uncultured marine group II/III euryarchaeote AD1000_30_D02</name>
    <dbReference type="NCBI Taxonomy" id="1457751"/>
    <lineage>
        <taxon>Archaea</taxon>
        <taxon>Methanobacteriati</taxon>
        <taxon>Methanobacteriota</taxon>
        <taxon>environmental samples</taxon>
    </lineage>
</organism>
<name>A0A075FTM5_9EURY</name>
<dbReference type="InterPro" id="IPR029024">
    <property type="entry name" value="TerB-like"/>
</dbReference>
<reference evidence="1" key="1">
    <citation type="journal article" date="2014" name="Genome Biol. Evol.">
        <title>Pangenome evidence for extensive interdomain horizontal transfer affecting lineage core and shell genes in uncultured planktonic thaumarchaeota and euryarchaeota.</title>
        <authorList>
            <person name="Deschamps P."/>
            <person name="Zivanovic Y."/>
            <person name="Moreira D."/>
            <person name="Rodriguez-Valera F."/>
            <person name="Lopez-Garcia P."/>
        </authorList>
    </citation>
    <scope>NUCLEOTIDE SEQUENCE</scope>
</reference>
<protein>
    <recommendedName>
        <fullName evidence="2">Co-chaperone DjlA N-terminal domain-containing protein</fullName>
    </recommendedName>
</protein>
<dbReference type="EMBL" id="KF900381">
    <property type="protein sequence ID" value="AIE92947.1"/>
    <property type="molecule type" value="Genomic_DNA"/>
</dbReference>